<gene>
    <name evidence="1" type="ORF">EQP59_02240</name>
</gene>
<protein>
    <recommendedName>
        <fullName evidence="3">Lipoprotein</fullName>
    </recommendedName>
</protein>
<accession>A0A410JQ24</accession>
<dbReference type="EMBL" id="CP035107">
    <property type="protein sequence ID" value="QAR30260.1"/>
    <property type="molecule type" value="Genomic_DNA"/>
</dbReference>
<reference evidence="1 2" key="1">
    <citation type="submission" date="2019-01" db="EMBL/GenBank/DDBJ databases">
        <title>Whole Genome of Ornithobacterium rhinotracheale FARPER-174b.</title>
        <authorList>
            <person name="Tataje-Lavanda L.A."/>
            <person name="Montalvan A."/>
            <person name="Montesinos R."/>
            <person name="Zimic M."/>
            <person name="Fernandez-Sanchez M."/>
            <person name="Fernandez-Diaz M."/>
        </authorList>
    </citation>
    <scope>NUCLEOTIDE SEQUENCE [LARGE SCALE GENOMIC DNA]</scope>
    <source>
        <strain evidence="1 2">FARPER-174b</strain>
    </source>
</reference>
<dbReference type="RefSeq" id="WP_128500762.1">
    <property type="nucleotide sequence ID" value="NZ_CP035107.1"/>
</dbReference>
<evidence type="ECO:0008006" key="3">
    <source>
        <dbReference type="Google" id="ProtNLM"/>
    </source>
</evidence>
<dbReference type="AlphaFoldDB" id="A0A410JQ24"/>
<dbReference type="Proteomes" id="UP000287701">
    <property type="component" value="Chromosome"/>
</dbReference>
<sequence>MKKEKMLRYLKTQIMIRWMSFFMLFIGCNTSKQDNVYEEYTTKIFGISLILNKDKVSDIEKKTEKLRYNYEYNREKQDSILYDILLIGNEKDFPKLSYSIPSVTLLFDKDSILRKVESGYLIPKNKVDNKDSIIKFIMKDYDLSAKRKSIRIDTIFEKSREFDSCCFKFNITVSNNNYARDNY</sequence>
<organism evidence="1 2">
    <name type="scientific">Ornithobacterium rhinotracheale</name>
    <dbReference type="NCBI Taxonomy" id="28251"/>
    <lineage>
        <taxon>Bacteria</taxon>
        <taxon>Pseudomonadati</taxon>
        <taxon>Bacteroidota</taxon>
        <taxon>Flavobacteriia</taxon>
        <taxon>Flavobacteriales</taxon>
        <taxon>Weeksellaceae</taxon>
        <taxon>Ornithobacterium</taxon>
    </lineage>
</organism>
<evidence type="ECO:0000313" key="2">
    <source>
        <dbReference type="Proteomes" id="UP000287701"/>
    </source>
</evidence>
<name>A0A410JQ24_ORNRH</name>
<dbReference type="PROSITE" id="PS51257">
    <property type="entry name" value="PROKAR_LIPOPROTEIN"/>
    <property type="match status" value="1"/>
</dbReference>
<proteinExistence type="predicted"/>
<evidence type="ECO:0000313" key="1">
    <source>
        <dbReference type="EMBL" id="QAR30260.1"/>
    </source>
</evidence>